<feature type="transmembrane region" description="Helical" evidence="1">
    <location>
        <begin position="67"/>
        <end position="87"/>
    </location>
</feature>
<evidence type="ECO:0000313" key="3">
    <source>
        <dbReference type="Proteomes" id="UP000610594"/>
    </source>
</evidence>
<feature type="transmembrane region" description="Helical" evidence="1">
    <location>
        <begin position="21"/>
        <end position="47"/>
    </location>
</feature>
<sequence>MATMNAPANERRHIPERRNGSIILDATHFSALDMAAMVLMIVGGINWGLVGAFGFDLVAALLGERTIWSRLVYALVGIAALYAIYVLGKMAARSR</sequence>
<organism evidence="2 3">
    <name type="scientific">Massilia genomosp. 1</name>
    <dbReference type="NCBI Taxonomy" id="2609280"/>
    <lineage>
        <taxon>Bacteria</taxon>
        <taxon>Pseudomonadati</taxon>
        <taxon>Pseudomonadota</taxon>
        <taxon>Betaproteobacteria</taxon>
        <taxon>Burkholderiales</taxon>
        <taxon>Oxalobacteraceae</taxon>
        <taxon>Telluria group</taxon>
        <taxon>Massilia</taxon>
    </lineage>
</organism>
<keyword evidence="3" id="KW-1185">Reference proteome</keyword>
<keyword evidence="1" id="KW-1133">Transmembrane helix</keyword>
<accession>A0ABX0NAG8</accession>
<evidence type="ECO:0000256" key="1">
    <source>
        <dbReference type="SAM" id="Phobius"/>
    </source>
</evidence>
<evidence type="ECO:0000313" key="2">
    <source>
        <dbReference type="EMBL" id="NHZ67179.1"/>
    </source>
</evidence>
<dbReference type="Proteomes" id="UP000610594">
    <property type="component" value="Unassembled WGS sequence"/>
</dbReference>
<keyword evidence="1" id="KW-0472">Membrane</keyword>
<gene>
    <name evidence="2" type="ORF">F1735_33840</name>
</gene>
<name>A0ABX0NAG8_9BURK</name>
<keyword evidence="1" id="KW-0812">Transmembrane</keyword>
<dbReference type="RefSeq" id="WP_167241444.1">
    <property type="nucleotide sequence ID" value="NZ_WHJF01000340.1"/>
</dbReference>
<dbReference type="PANTHER" id="PTHR37304">
    <property type="entry name" value="MEMBRANE PROTEIN-RELATED"/>
    <property type="match status" value="1"/>
</dbReference>
<dbReference type="EMBL" id="WHJF01000340">
    <property type="protein sequence ID" value="NHZ67179.1"/>
    <property type="molecule type" value="Genomic_DNA"/>
</dbReference>
<reference evidence="2 3" key="1">
    <citation type="submission" date="2019-10" db="EMBL/GenBank/DDBJ databases">
        <title>Taxonomy of Antarctic Massilia spp.: description of Massilia rubra sp. nov., Massilia aquatica sp. nov., Massilia mucilaginosa sp. nov., Massilia frigida sp. nov. isolated from streams, lakes and regoliths.</title>
        <authorList>
            <person name="Holochova P."/>
            <person name="Sedlacek I."/>
            <person name="Kralova S."/>
            <person name="Maslanova I."/>
            <person name="Busse H.-J."/>
            <person name="Stankova E."/>
            <person name="Vrbovska V."/>
            <person name="Kovarovic V."/>
            <person name="Bartak M."/>
            <person name="Svec P."/>
            <person name="Pantucek R."/>
        </authorList>
    </citation>
    <scope>NUCLEOTIDE SEQUENCE [LARGE SCALE GENOMIC DNA]</scope>
    <source>
        <strain evidence="2 3">CCM 8694</strain>
    </source>
</reference>
<proteinExistence type="predicted"/>
<dbReference type="Pfam" id="PF04070">
    <property type="entry name" value="DUF378"/>
    <property type="match status" value="1"/>
</dbReference>
<dbReference type="InterPro" id="IPR007211">
    <property type="entry name" value="DUF378"/>
</dbReference>
<dbReference type="PANTHER" id="PTHR37304:SF1">
    <property type="entry name" value="MEMBRANE PROTEIN"/>
    <property type="match status" value="1"/>
</dbReference>
<protein>
    <submittedName>
        <fullName evidence="2">DUF378 domain-containing protein</fullName>
    </submittedName>
</protein>
<comment type="caution">
    <text evidence="2">The sequence shown here is derived from an EMBL/GenBank/DDBJ whole genome shotgun (WGS) entry which is preliminary data.</text>
</comment>